<dbReference type="InterPro" id="IPR035969">
    <property type="entry name" value="Rab-GAP_TBC_sf"/>
</dbReference>
<accession>A0A1J4KG89</accession>
<gene>
    <name evidence="2" type="ORF">TRFO_20847</name>
</gene>
<keyword evidence="3" id="KW-1185">Reference proteome</keyword>
<evidence type="ECO:0000259" key="1">
    <source>
        <dbReference type="Pfam" id="PF00566"/>
    </source>
</evidence>
<dbReference type="RefSeq" id="XP_068363178.1">
    <property type="nucleotide sequence ID" value="XM_068501627.1"/>
</dbReference>
<feature type="domain" description="Rab-GAP TBC" evidence="1">
    <location>
        <begin position="240"/>
        <end position="450"/>
    </location>
</feature>
<reference evidence="2" key="1">
    <citation type="submission" date="2016-10" db="EMBL/GenBank/DDBJ databases">
        <authorList>
            <person name="Benchimol M."/>
            <person name="Almeida L.G."/>
            <person name="Vasconcelos A.T."/>
            <person name="Perreira-Neves A."/>
            <person name="Rosa I.A."/>
            <person name="Tasca T."/>
            <person name="Bogo M.R."/>
            <person name="de Souza W."/>
        </authorList>
    </citation>
    <scope>NUCLEOTIDE SEQUENCE [LARGE SCALE GENOMIC DNA]</scope>
    <source>
        <strain evidence="2">K</strain>
    </source>
</reference>
<sequence>MTLQSDTNLRLGIIADDDNFQQGLLKLQEQNGNVVISFYPEIESPNPSIRAKRIAQIPDYVFHLCDFIMIRLNPKDKLILSLEAPRSKCQLNFTNEQDVVFFLRFVSSNVKLIHTDCNPYVYLFAPIDDDYPKIFSSTVLPQTKPHANYAVFNPNNYPSLFLQAETDQNIFSEDDFQKLIDEEGKLSSEFPLILYNKNIDKSILNKIWENLVLPNFTSMTAEQQKETREENYQSYLQIKRIWKSATSRQWHYFVDLRDLVRDIENDLEKHDFLFSHFAHPKCVQKVAFEILLTLSYWRWDTALYVNNLVEFLMPILNGFIKDATIDKILTFKDEEVSIDEIESQIFWCFFNFYEKNNLFDSVHPEKQPIMTTLLNNVGDIINNYFPDIRQILDQKHVFSLDFLIEDCRTWFTQSFNKDEIQKLWISCLSFPDIARFFQTFIVAIIYSLTPKIEKMCVLSTKEFESEFSKIKKDNFDLNLFLRNALEIQEIMMTPPKNAL</sequence>
<dbReference type="InterPro" id="IPR000195">
    <property type="entry name" value="Rab-GAP-TBC_dom"/>
</dbReference>
<evidence type="ECO:0000313" key="3">
    <source>
        <dbReference type="Proteomes" id="UP000179807"/>
    </source>
</evidence>
<protein>
    <recommendedName>
        <fullName evidence="1">Rab-GAP TBC domain-containing protein</fullName>
    </recommendedName>
</protein>
<proteinExistence type="predicted"/>
<dbReference type="Pfam" id="PF00566">
    <property type="entry name" value="RabGAP-TBC"/>
    <property type="match status" value="1"/>
</dbReference>
<dbReference type="Proteomes" id="UP000179807">
    <property type="component" value="Unassembled WGS sequence"/>
</dbReference>
<dbReference type="GeneID" id="94836331"/>
<evidence type="ECO:0000313" key="2">
    <source>
        <dbReference type="EMBL" id="OHT10042.1"/>
    </source>
</evidence>
<organism evidence="2 3">
    <name type="scientific">Tritrichomonas foetus</name>
    <dbReference type="NCBI Taxonomy" id="1144522"/>
    <lineage>
        <taxon>Eukaryota</taxon>
        <taxon>Metamonada</taxon>
        <taxon>Parabasalia</taxon>
        <taxon>Tritrichomonadida</taxon>
        <taxon>Tritrichomonadidae</taxon>
        <taxon>Tritrichomonas</taxon>
    </lineage>
</organism>
<dbReference type="SUPFAM" id="SSF47923">
    <property type="entry name" value="Ypt/Rab-GAP domain of gyp1p"/>
    <property type="match status" value="2"/>
</dbReference>
<dbReference type="AlphaFoldDB" id="A0A1J4KG89"/>
<dbReference type="EMBL" id="MLAK01000623">
    <property type="protein sequence ID" value="OHT10042.1"/>
    <property type="molecule type" value="Genomic_DNA"/>
</dbReference>
<comment type="caution">
    <text evidence="2">The sequence shown here is derived from an EMBL/GenBank/DDBJ whole genome shotgun (WGS) entry which is preliminary data.</text>
</comment>
<name>A0A1J4KG89_9EUKA</name>
<dbReference type="VEuPathDB" id="TrichDB:TRFO_20847"/>